<dbReference type="AlphaFoldDB" id="X1SAW7"/>
<evidence type="ECO:0000256" key="1">
    <source>
        <dbReference type="SAM" id="MobiDB-lite"/>
    </source>
</evidence>
<protein>
    <submittedName>
        <fullName evidence="2">Uncharacterized protein</fullName>
    </submittedName>
</protein>
<organism evidence="2">
    <name type="scientific">marine sediment metagenome</name>
    <dbReference type="NCBI Taxonomy" id="412755"/>
    <lineage>
        <taxon>unclassified sequences</taxon>
        <taxon>metagenomes</taxon>
        <taxon>ecological metagenomes</taxon>
    </lineage>
</organism>
<proteinExistence type="predicted"/>
<reference evidence="2" key="1">
    <citation type="journal article" date="2014" name="Front. Microbiol.">
        <title>High frequency of phylogenetically diverse reductive dehalogenase-homologous genes in deep subseafloor sedimentary metagenomes.</title>
        <authorList>
            <person name="Kawai M."/>
            <person name="Futagami T."/>
            <person name="Toyoda A."/>
            <person name="Takaki Y."/>
            <person name="Nishi S."/>
            <person name="Hori S."/>
            <person name="Arai W."/>
            <person name="Tsubouchi T."/>
            <person name="Morono Y."/>
            <person name="Uchiyama I."/>
            <person name="Ito T."/>
            <person name="Fujiyama A."/>
            <person name="Inagaki F."/>
            <person name="Takami H."/>
        </authorList>
    </citation>
    <scope>NUCLEOTIDE SEQUENCE</scope>
    <source>
        <strain evidence="2">Expedition CK06-06</strain>
    </source>
</reference>
<evidence type="ECO:0000313" key="2">
    <source>
        <dbReference type="EMBL" id="GAI76261.1"/>
    </source>
</evidence>
<accession>X1SAW7</accession>
<gene>
    <name evidence="2" type="ORF">S12H4_13581</name>
</gene>
<feature type="region of interest" description="Disordered" evidence="1">
    <location>
        <begin position="53"/>
        <end position="95"/>
    </location>
</feature>
<name>X1SAW7_9ZZZZ</name>
<comment type="caution">
    <text evidence="2">The sequence shown here is derived from an EMBL/GenBank/DDBJ whole genome shotgun (WGS) entry which is preliminary data.</text>
</comment>
<dbReference type="EMBL" id="BARW01006466">
    <property type="protein sequence ID" value="GAI76261.1"/>
    <property type="molecule type" value="Genomic_DNA"/>
</dbReference>
<sequence>MEFADGQCYRCGEKFGNRKPKTVIKVDKPYSVPPTGRLAEFVSPCPSCGQNVPLWGGSQIAPEPEPEPEPEAKAPEPEPEVEPVAPESEAPETEA</sequence>